<reference evidence="7" key="1">
    <citation type="submission" date="2011-07" db="EMBL/GenBank/DDBJ databases">
        <title>The Genome Sequence of Exophiala (Wangiella) dermatitidis NIH/UT8656.</title>
        <authorList>
            <consortium name="The Broad Institute Genome Sequencing Platform"/>
            <person name="Cuomo C."/>
            <person name="Wang Z."/>
            <person name="Hunicke-Smith S."/>
            <person name="Szanislo P.J."/>
            <person name="Earl A."/>
            <person name="Young S.K."/>
            <person name="Zeng Q."/>
            <person name="Gargeya S."/>
            <person name="Fitzgerald M."/>
            <person name="Haas B."/>
            <person name="Abouelleil A."/>
            <person name="Alvarado L."/>
            <person name="Arachchi H.M."/>
            <person name="Berlin A."/>
            <person name="Brown A."/>
            <person name="Chapman S.B."/>
            <person name="Chen Z."/>
            <person name="Dunbar C."/>
            <person name="Freedman E."/>
            <person name="Gearin G."/>
            <person name="Gellesch M."/>
            <person name="Goldberg J."/>
            <person name="Griggs A."/>
            <person name="Gujja S."/>
            <person name="Heiman D."/>
            <person name="Howarth C."/>
            <person name="Larson L."/>
            <person name="Lui A."/>
            <person name="MacDonald P.J.P."/>
            <person name="Montmayeur A."/>
            <person name="Murphy C."/>
            <person name="Neiman D."/>
            <person name="Pearson M."/>
            <person name="Priest M."/>
            <person name="Roberts A."/>
            <person name="Saif S."/>
            <person name="Shea T."/>
            <person name="Shenoy N."/>
            <person name="Sisk P."/>
            <person name="Stolte C."/>
            <person name="Sykes S."/>
            <person name="Wortman J."/>
            <person name="Nusbaum C."/>
            <person name="Birren B."/>
        </authorList>
    </citation>
    <scope>NUCLEOTIDE SEQUENCE</scope>
    <source>
        <strain evidence="7">NIH/UT8656</strain>
    </source>
</reference>
<evidence type="ECO:0000256" key="4">
    <source>
        <dbReference type="ARBA" id="ARBA00022989"/>
    </source>
</evidence>
<evidence type="ECO:0000313" key="8">
    <source>
        <dbReference type="Proteomes" id="UP000007304"/>
    </source>
</evidence>
<dbReference type="Pfam" id="PF13520">
    <property type="entry name" value="AA_permease_2"/>
    <property type="match status" value="1"/>
</dbReference>
<dbReference type="GO" id="GO:0022857">
    <property type="term" value="F:transmembrane transporter activity"/>
    <property type="evidence" value="ECO:0007669"/>
    <property type="project" value="InterPro"/>
</dbReference>
<evidence type="ECO:0000313" key="7">
    <source>
        <dbReference type="EMBL" id="EHY56890.1"/>
    </source>
</evidence>
<dbReference type="GeneID" id="20309593"/>
<dbReference type="AlphaFoldDB" id="H6BZ27"/>
<name>H6BZ27_EXODN</name>
<feature type="transmembrane region" description="Helical" evidence="6">
    <location>
        <begin position="274"/>
        <end position="298"/>
    </location>
</feature>
<organism evidence="7 8">
    <name type="scientific">Exophiala dermatitidis (strain ATCC 34100 / CBS 525.76 / NIH/UT8656)</name>
    <name type="common">Black yeast</name>
    <name type="synonym">Wangiella dermatitidis</name>
    <dbReference type="NCBI Taxonomy" id="858893"/>
    <lineage>
        <taxon>Eukaryota</taxon>
        <taxon>Fungi</taxon>
        <taxon>Dikarya</taxon>
        <taxon>Ascomycota</taxon>
        <taxon>Pezizomycotina</taxon>
        <taxon>Eurotiomycetes</taxon>
        <taxon>Chaetothyriomycetidae</taxon>
        <taxon>Chaetothyriales</taxon>
        <taxon>Herpotrichiellaceae</taxon>
        <taxon>Exophiala</taxon>
    </lineage>
</organism>
<dbReference type="Proteomes" id="UP000007304">
    <property type="component" value="Unassembled WGS sequence"/>
</dbReference>
<dbReference type="EMBL" id="JH226133">
    <property type="protein sequence ID" value="EHY56890.1"/>
    <property type="molecule type" value="Genomic_DNA"/>
</dbReference>
<keyword evidence="8" id="KW-1185">Reference proteome</keyword>
<feature type="transmembrane region" description="Helical" evidence="6">
    <location>
        <begin position="327"/>
        <end position="350"/>
    </location>
</feature>
<gene>
    <name evidence="7" type="ORF">HMPREF1120_04954</name>
</gene>
<sequence>MTASSEFIKPSSSKYETVGTTIIPATIIQATNVEARELRSRFSVLAAIGIQYSITGTPLAIGSYLAFILGAGGSPFFFYAFLVASVGQLLVCTSLSEIASVYPHASGQVYWTAALSPPKWKRFLSYVNGSATSLGWIFANTGTFVLSAQIISAAAQVGFPEYKVKLFHIFLMSLSCATLGLILNIWLFNFYPHMTKFMVVFINLGSVYILVALLVRTHPKASAHTVFVEVINATGWSSDGLVFLLCFLPGYVAVSSFDTAAHMSEEMDAPDRQVPLVMMGSSIMSVLTGIPMILVYLFCSSQPERLLSPVGGQPIFQLFLDGFDSKVLFTIALVIYCLVYLSSCPATIATGSRLIWSFAKHGALPFPEWVGYVEQHSQIPTNAVYLTTITSALIGLLMFGPSTILNGIFGASAVCFFFSYGLPIWLNVGTRRRHLHPQRYFNLGKFGFFINYLAIAWQILTVIFLNFPTYQPVTPTNMNWASVCGVTGLVIFGINWLVYARTHYHAPHALFVEHLAARLQVAENVER</sequence>
<evidence type="ECO:0000256" key="5">
    <source>
        <dbReference type="ARBA" id="ARBA00023136"/>
    </source>
</evidence>
<keyword evidence="3 6" id="KW-0812">Transmembrane</keyword>
<proteinExistence type="predicted"/>
<comment type="subcellular location">
    <subcellularLocation>
        <location evidence="1">Membrane</location>
        <topology evidence="1">Multi-pass membrane protein</topology>
    </subcellularLocation>
</comment>
<dbReference type="GO" id="GO:0016020">
    <property type="term" value="C:membrane"/>
    <property type="evidence" value="ECO:0007669"/>
    <property type="project" value="UniProtKB-SubCell"/>
</dbReference>
<dbReference type="InParanoid" id="H6BZ27"/>
<evidence type="ECO:0000256" key="3">
    <source>
        <dbReference type="ARBA" id="ARBA00022692"/>
    </source>
</evidence>
<dbReference type="RefSeq" id="XP_009157351.1">
    <property type="nucleotide sequence ID" value="XM_009159103.1"/>
</dbReference>
<evidence type="ECO:0000256" key="1">
    <source>
        <dbReference type="ARBA" id="ARBA00004141"/>
    </source>
</evidence>
<evidence type="ECO:0008006" key="9">
    <source>
        <dbReference type="Google" id="ProtNLM"/>
    </source>
</evidence>
<dbReference type="PIRSF" id="PIRSF006060">
    <property type="entry name" value="AA_transporter"/>
    <property type="match status" value="1"/>
</dbReference>
<evidence type="ECO:0000256" key="2">
    <source>
        <dbReference type="ARBA" id="ARBA00022448"/>
    </source>
</evidence>
<evidence type="ECO:0000256" key="6">
    <source>
        <dbReference type="SAM" id="Phobius"/>
    </source>
</evidence>
<dbReference type="OrthoDB" id="2417308at2759"/>
<dbReference type="PANTHER" id="PTHR45649:SF16">
    <property type="entry name" value="7-KETO 8-AMINOPELARGONIC ACID TRANSPORTER"/>
    <property type="match status" value="1"/>
</dbReference>
<dbReference type="PANTHER" id="PTHR45649">
    <property type="entry name" value="AMINO-ACID PERMEASE BAT1"/>
    <property type="match status" value="1"/>
</dbReference>
<feature type="transmembrane region" description="Helical" evidence="6">
    <location>
        <begin position="446"/>
        <end position="467"/>
    </location>
</feature>
<dbReference type="STRING" id="858893.H6BZ27"/>
<dbReference type="InterPro" id="IPR002293">
    <property type="entry name" value="AA/rel_permease1"/>
</dbReference>
<dbReference type="HOGENOM" id="CLU_004495_2_3_1"/>
<keyword evidence="2" id="KW-0813">Transport</keyword>
<dbReference type="Gene3D" id="1.20.1740.10">
    <property type="entry name" value="Amino acid/polyamine transporter I"/>
    <property type="match status" value="1"/>
</dbReference>
<feature type="transmembrane region" description="Helical" evidence="6">
    <location>
        <begin position="235"/>
        <end position="254"/>
    </location>
</feature>
<protein>
    <recommendedName>
        <fullName evidence="9">Amino acid transporter</fullName>
    </recommendedName>
</protein>
<dbReference type="OMA" id="LIFCTTH"/>
<dbReference type="eggNOG" id="KOG1289">
    <property type="taxonomic scope" value="Eukaryota"/>
</dbReference>
<keyword evidence="4 6" id="KW-1133">Transmembrane helix</keyword>
<feature type="transmembrane region" description="Helical" evidence="6">
    <location>
        <begin position="166"/>
        <end position="190"/>
    </location>
</feature>
<keyword evidence="5 6" id="KW-0472">Membrane</keyword>
<feature type="transmembrane region" description="Helical" evidence="6">
    <location>
        <begin position="197"/>
        <end position="215"/>
    </location>
</feature>
<dbReference type="VEuPathDB" id="FungiDB:HMPREF1120_04954"/>
<feature type="transmembrane region" description="Helical" evidence="6">
    <location>
        <begin position="123"/>
        <end position="146"/>
    </location>
</feature>
<accession>H6BZ27</accession>
<feature type="transmembrane region" description="Helical" evidence="6">
    <location>
        <begin position="383"/>
        <end position="401"/>
    </location>
</feature>
<feature type="transmembrane region" description="Helical" evidence="6">
    <location>
        <begin position="407"/>
        <end position="426"/>
    </location>
</feature>
<feature type="transmembrane region" description="Helical" evidence="6">
    <location>
        <begin position="479"/>
        <end position="499"/>
    </location>
</feature>